<dbReference type="PANTHER" id="PTHR43341">
    <property type="entry name" value="AMINO ACID PERMEASE"/>
    <property type="match status" value="1"/>
</dbReference>
<dbReference type="Proteomes" id="UP000019384">
    <property type="component" value="Unassembled WGS sequence"/>
</dbReference>
<dbReference type="RefSeq" id="XP_022457094.1">
    <property type="nucleotide sequence ID" value="XM_022605646.1"/>
</dbReference>
<evidence type="ECO:0000256" key="1">
    <source>
        <dbReference type="ARBA" id="ARBA00004141"/>
    </source>
</evidence>
<feature type="transmembrane region" description="Helical" evidence="7">
    <location>
        <begin position="500"/>
        <end position="519"/>
    </location>
</feature>
<evidence type="ECO:0000313" key="9">
    <source>
        <dbReference type="EMBL" id="CDK25079.1"/>
    </source>
</evidence>
<evidence type="ECO:0000256" key="7">
    <source>
        <dbReference type="SAM" id="Phobius"/>
    </source>
</evidence>
<feature type="region of interest" description="Disordered" evidence="6">
    <location>
        <begin position="1"/>
        <end position="43"/>
    </location>
</feature>
<accession>W6MGA7</accession>
<reference evidence="9" key="1">
    <citation type="submission" date="2013-12" db="EMBL/GenBank/DDBJ databases">
        <authorList>
            <person name="Genoscope - CEA"/>
        </authorList>
    </citation>
    <scope>NUCLEOTIDE SEQUENCE</scope>
    <source>
        <strain evidence="9">CBS 1993</strain>
    </source>
</reference>
<dbReference type="STRING" id="1382522.W6MGA7"/>
<feature type="transmembrane region" description="Helical" evidence="7">
    <location>
        <begin position="428"/>
        <end position="448"/>
    </location>
</feature>
<evidence type="ECO:0000313" key="10">
    <source>
        <dbReference type="Proteomes" id="UP000019384"/>
    </source>
</evidence>
<dbReference type="Gene3D" id="1.20.1740.10">
    <property type="entry name" value="Amino acid/polyamine transporter I"/>
    <property type="match status" value="1"/>
</dbReference>
<feature type="transmembrane region" description="Helical" evidence="7">
    <location>
        <begin position="391"/>
        <end position="416"/>
    </location>
</feature>
<gene>
    <name evidence="9" type="ORF">KUCA_T00001046001</name>
</gene>
<evidence type="ECO:0000256" key="6">
    <source>
        <dbReference type="SAM" id="MobiDB-lite"/>
    </source>
</evidence>
<evidence type="ECO:0000259" key="8">
    <source>
        <dbReference type="Pfam" id="PF00324"/>
    </source>
</evidence>
<keyword evidence="3 7" id="KW-0812">Transmembrane</keyword>
<feature type="transmembrane region" description="Helical" evidence="7">
    <location>
        <begin position="859"/>
        <end position="879"/>
    </location>
</feature>
<comment type="similarity">
    <text evidence="2">Belongs to the amino acid-polyamine-organocation (APC) superfamily. YAT (TC 2.A.3.10) family.</text>
</comment>
<feature type="transmembrane region" description="Helical" evidence="7">
    <location>
        <begin position="831"/>
        <end position="853"/>
    </location>
</feature>
<dbReference type="PANTHER" id="PTHR43341:SF46">
    <property type="entry name" value="SPS-SENSOR COMPONENT SSY1"/>
    <property type="match status" value="1"/>
</dbReference>
<feature type="domain" description="Amino acid permease/ SLC12A" evidence="8">
    <location>
        <begin position="360"/>
        <end position="890"/>
    </location>
</feature>
<feature type="transmembrane region" description="Helical" evidence="7">
    <location>
        <begin position="751"/>
        <end position="770"/>
    </location>
</feature>
<organism evidence="9 10">
    <name type="scientific">Kuraishia capsulata CBS 1993</name>
    <dbReference type="NCBI Taxonomy" id="1382522"/>
    <lineage>
        <taxon>Eukaryota</taxon>
        <taxon>Fungi</taxon>
        <taxon>Dikarya</taxon>
        <taxon>Ascomycota</taxon>
        <taxon>Saccharomycotina</taxon>
        <taxon>Pichiomycetes</taxon>
        <taxon>Pichiales</taxon>
        <taxon>Pichiaceae</taxon>
        <taxon>Kuraishia</taxon>
    </lineage>
</organism>
<keyword evidence="4 7" id="KW-1133">Transmembrane helix</keyword>
<keyword evidence="10" id="KW-1185">Reference proteome</keyword>
<feature type="transmembrane region" description="Helical" evidence="7">
    <location>
        <begin position="782"/>
        <end position="806"/>
    </location>
</feature>
<feature type="transmembrane region" description="Helical" evidence="7">
    <location>
        <begin position="618"/>
        <end position="638"/>
    </location>
</feature>
<dbReference type="InterPro" id="IPR050524">
    <property type="entry name" value="APC_YAT"/>
</dbReference>
<feature type="compositionally biased region" description="Acidic residues" evidence="6">
    <location>
        <begin position="28"/>
        <end position="43"/>
    </location>
</feature>
<protein>
    <recommendedName>
        <fullName evidence="8">Amino acid permease/ SLC12A domain-containing protein</fullName>
    </recommendedName>
</protein>
<feature type="transmembrane region" description="Helical" evidence="7">
    <location>
        <begin position="364"/>
        <end position="385"/>
    </location>
</feature>
<feature type="compositionally biased region" description="Low complexity" evidence="6">
    <location>
        <begin position="1"/>
        <end position="20"/>
    </location>
</feature>
<dbReference type="GeneID" id="34518482"/>
<dbReference type="InterPro" id="IPR004841">
    <property type="entry name" value="AA-permease/SLC12A_dom"/>
</dbReference>
<dbReference type="EMBL" id="HG793125">
    <property type="protein sequence ID" value="CDK25079.1"/>
    <property type="molecule type" value="Genomic_DNA"/>
</dbReference>
<dbReference type="Pfam" id="PF00324">
    <property type="entry name" value="AA_permease"/>
    <property type="match status" value="1"/>
</dbReference>
<dbReference type="OrthoDB" id="3900342at2759"/>
<dbReference type="GO" id="GO:0015171">
    <property type="term" value="F:amino acid transmembrane transporter activity"/>
    <property type="evidence" value="ECO:0007669"/>
    <property type="project" value="TreeGrafter"/>
</dbReference>
<evidence type="ECO:0000256" key="3">
    <source>
        <dbReference type="ARBA" id="ARBA00022692"/>
    </source>
</evidence>
<reference evidence="9" key="2">
    <citation type="submission" date="2014-02" db="EMBL/GenBank/DDBJ databases">
        <title>Complete DNA sequence of /Kuraishia capsulata/ illustrates novel genomic features among budding yeasts (/Saccharomycotina/).</title>
        <authorList>
            <person name="Morales L."/>
            <person name="Noel B."/>
            <person name="Porcel B."/>
            <person name="Marcet-Houben M."/>
            <person name="Hullo M-F."/>
            <person name="Sacerdot C."/>
            <person name="Tekaia F."/>
            <person name="Leh-Louis V."/>
            <person name="Despons L."/>
            <person name="Khanna V."/>
            <person name="Aury J-M."/>
            <person name="Barbe V."/>
            <person name="Couloux A."/>
            <person name="Labadie K."/>
            <person name="Pelletier E."/>
            <person name="Souciet J-L."/>
            <person name="Boekhout T."/>
            <person name="Gabaldon T."/>
            <person name="Wincker P."/>
            <person name="Dujon B."/>
        </authorList>
    </citation>
    <scope>NUCLEOTIDE SEQUENCE</scope>
    <source>
        <strain evidence="9">CBS 1993</strain>
    </source>
</reference>
<keyword evidence="5 7" id="KW-0472">Membrane</keyword>
<evidence type="ECO:0000256" key="5">
    <source>
        <dbReference type="ARBA" id="ARBA00023136"/>
    </source>
</evidence>
<evidence type="ECO:0000256" key="2">
    <source>
        <dbReference type="ARBA" id="ARBA00006983"/>
    </source>
</evidence>
<sequence>MFGSRSFSSRGSPDSSSTRSAEVHEETASYDEDKDYVEEEEEEYGLFPKVVPRVHGGTLKGVTEHSTGYDFSESLSSGYSGSQRVASDGDEISVSLDEPEYDESIRTSVVNRMIREEDTEGLVNTSDRFRFTKLYERYAGTSNEEKGLSEYEMYTKNVWKEAKLREKHAKVLQQKQAERENRRLKANVNVIDEAGITNYEGGYEDLPVTNTTNWFQKVRLQAKQNKLKKKRERNLSTDSALSVQISPSSINTIAIDDVMGMDRIPIDLQPRAVVRKNPKEGLDEFEMHNDRSSSNIYSGMIHEEPDIFVSGRQNVDYSLKPLEGFPYNNAEDTEKGWKWYFRFNKKRYRHEIQRKLKIRHLHQIALGGTLGVGLLLSSGKAFSIAGPLGCLLGFMFAGSIVIATMLSFCEMITLIPLAGGVSGISSRFVDDAFGFALGVGYYFSYMIGMPTEITAATIMLSFYTELKIPGASTAGWISFFLVVVIGLNLCDIRVYGEVEYFSTIIKLLILTVLILYMIILNRGGSPPYHEVIGFRYWDSGKSNATDLLFYGLFRPTFDVTDVGLGSLDGIGGAKGRLCSFLVASIVAAYAYVGTEIVLIAGGESRNPRKAIPSATKSIYWRIIIFYVVAIFVVGLNIYSGDPRLLRYFTNDSSANSVDSDLVENIIALNGGQNCHSQLLKWAGFANGNQSPWIIALQSAGLCNFASVMNAFLVYFALTAGSSQLYASSRTLYYLSIQGKAPKMFSICSARGVPYVSVLFTGFMGALAYLSVKNNTALVFERLLSVCATTGLLVWSGMCLSFIRFYYGLKLRPDIIGRDDENYPYRSPFQPYLAYFGMISAFLLVLVDGFIVFFRGSWSTAYFFSSYGSLILFILCYVVYKFGRRTKIHRLDQLDLDSGRREIDRIIWEEDRNYVPNFKEYIERFLSHVF</sequence>
<feature type="transmembrane region" description="Helical" evidence="7">
    <location>
        <begin position="580"/>
        <end position="598"/>
    </location>
</feature>
<feature type="transmembrane region" description="Helical" evidence="7">
    <location>
        <begin position="468"/>
        <end position="488"/>
    </location>
</feature>
<dbReference type="GO" id="GO:0016020">
    <property type="term" value="C:membrane"/>
    <property type="evidence" value="ECO:0007669"/>
    <property type="project" value="UniProtKB-SubCell"/>
</dbReference>
<dbReference type="HOGENOM" id="CLU_007946_8_6_1"/>
<feature type="transmembrane region" description="Helical" evidence="7">
    <location>
        <begin position="692"/>
        <end position="717"/>
    </location>
</feature>
<evidence type="ECO:0000256" key="4">
    <source>
        <dbReference type="ARBA" id="ARBA00022989"/>
    </source>
</evidence>
<comment type="subcellular location">
    <subcellularLocation>
        <location evidence="1">Membrane</location>
        <topology evidence="1">Multi-pass membrane protein</topology>
    </subcellularLocation>
</comment>
<dbReference type="AlphaFoldDB" id="W6MGA7"/>
<proteinExistence type="inferred from homology"/>
<name>W6MGA7_9ASCO</name>